<keyword evidence="7" id="KW-1185">Reference proteome</keyword>
<dbReference type="AlphaFoldDB" id="A0A2A9E4S3"/>
<dbReference type="Gene3D" id="3.30.420.10">
    <property type="entry name" value="Ribonuclease H-like superfamily/Ribonuclease H"/>
    <property type="match status" value="1"/>
</dbReference>
<keyword evidence="1" id="KW-0540">Nuclease</keyword>
<feature type="domain" description="Exonuclease" evidence="5">
    <location>
        <begin position="7"/>
        <end position="187"/>
    </location>
</feature>
<dbReference type="InterPro" id="IPR013520">
    <property type="entry name" value="Ribonucl_H"/>
</dbReference>
<evidence type="ECO:0000259" key="5">
    <source>
        <dbReference type="SMART" id="SM00479"/>
    </source>
</evidence>
<dbReference type="Pfam" id="PF00929">
    <property type="entry name" value="RNase_T"/>
    <property type="match status" value="1"/>
</dbReference>
<dbReference type="EMBL" id="PDJG01000001">
    <property type="protein sequence ID" value="PFG33958.1"/>
    <property type="molecule type" value="Genomic_DNA"/>
</dbReference>
<dbReference type="NCBIfam" id="NF005927">
    <property type="entry name" value="PRK07942.1"/>
    <property type="match status" value="1"/>
</dbReference>
<evidence type="ECO:0000256" key="1">
    <source>
        <dbReference type="ARBA" id="ARBA00022722"/>
    </source>
</evidence>
<dbReference type="GO" id="GO:0008408">
    <property type="term" value="F:3'-5' exonuclease activity"/>
    <property type="evidence" value="ECO:0007669"/>
    <property type="project" value="TreeGrafter"/>
</dbReference>
<proteinExistence type="predicted"/>
<sequence length="248" mass="26552">MTWTTGPLLGFDTETTGVDVTQDRIVSAALVRREAGTTVARTWLIDPGVPIPDEAAAIHGITTEHARASGEQPAQALEAIAAELALALLDGVPVVAFNATFDLCILDAELARHGLPLLADRIGREVAPVIDPLVLDRAVDRYRRGKRKLVDLCGVYAVADSGNLHTADVDVVATLDVLAAMTLRHPELAELDLLALHAYQAAAHRTWAENFNAWREKQGMTGPGAGLSWLSGHQQTAREAPTQPARVD</sequence>
<dbReference type="GO" id="GO:0003676">
    <property type="term" value="F:nucleic acid binding"/>
    <property type="evidence" value="ECO:0007669"/>
    <property type="project" value="InterPro"/>
</dbReference>
<evidence type="ECO:0000313" key="6">
    <source>
        <dbReference type="EMBL" id="PFG33958.1"/>
    </source>
</evidence>
<gene>
    <name evidence="6" type="ORF">ATL42_1857</name>
</gene>
<dbReference type="SMART" id="SM00479">
    <property type="entry name" value="EXOIII"/>
    <property type="match status" value="1"/>
</dbReference>
<dbReference type="Proteomes" id="UP000225548">
    <property type="component" value="Unassembled WGS sequence"/>
</dbReference>
<dbReference type="CDD" id="cd06127">
    <property type="entry name" value="DEDDh"/>
    <property type="match status" value="1"/>
</dbReference>
<dbReference type="InterPro" id="IPR012337">
    <property type="entry name" value="RNaseH-like_sf"/>
</dbReference>
<feature type="region of interest" description="Disordered" evidence="4">
    <location>
        <begin position="225"/>
        <end position="248"/>
    </location>
</feature>
<dbReference type="PANTHER" id="PTHR30231:SF4">
    <property type="entry name" value="PROTEIN NEN2"/>
    <property type="match status" value="1"/>
</dbReference>
<dbReference type="OrthoDB" id="9791657at2"/>
<keyword evidence="2" id="KW-0378">Hydrolase</keyword>
<evidence type="ECO:0000256" key="3">
    <source>
        <dbReference type="ARBA" id="ARBA00022839"/>
    </source>
</evidence>
<dbReference type="GO" id="GO:0005829">
    <property type="term" value="C:cytosol"/>
    <property type="evidence" value="ECO:0007669"/>
    <property type="project" value="TreeGrafter"/>
</dbReference>
<reference evidence="6 7" key="1">
    <citation type="submission" date="2017-10" db="EMBL/GenBank/DDBJ databases">
        <title>Sequencing the genomes of 1000 actinobacteria strains.</title>
        <authorList>
            <person name="Klenk H.-P."/>
        </authorList>
    </citation>
    <scope>NUCLEOTIDE SEQUENCE [LARGE SCALE GENOMIC DNA]</scope>
    <source>
        <strain evidence="6 7">DSM 18966</strain>
    </source>
</reference>
<keyword evidence="3" id="KW-0269">Exonuclease</keyword>
<comment type="caution">
    <text evidence="6">The sequence shown here is derived from an EMBL/GenBank/DDBJ whole genome shotgun (WGS) entry which is preliminary data.</text>
</comment>
<name>A0A2A9E4S3_9MICO</name>
<dbReference type="PANTHER" id="PTHR30231">
    <property type="entry name" value="DNA POLYMERASE III SUBUNIT EPSILON"/>
    <property type="match status" value="1"/>
</dbReference>
<organism evidence="6 7">
    <name type="scientific">Sanguibacter antarcticus</name>
    <dbReference type="NCBI Taxonomy" id="372484"/>
    <lineage>
        <taxon>Bacteria</taxon>
        <taxon>Bacillati</taxon>
        <taxon>Actinomycetota</taxon>
        <taxon>Actinomycetes</taxon>
        <taxon>Micrococcales</taxon>
        <taxon>Sanguibacteraceae</taxon>
        <taxon>Sanguibacter</taxon>
    </lineage>
</organism>
<evidence type="ECO:0000256" key="4">
    <source>
        <dbReference type="SAM" id="MobiDB-lite"/>
    </source>
</evidence>
<evidence type="ECO:0000313" key="7">
    <source>
        <dbReference type="Proteomes" id="UP000225548"/>
    </source>
</evidence>
<protein>
    <submittedName>
        <fullName evidence="6">DNA polymerase-3 subunit epsilon</fullName>
    </submittedName>
</protein>
<evidence type="ECO:0000256" key="2">
    <source>
        <dbReference type="ARBA" id="ARBA00022801"/>
    </source>
</evidence>
<dbReference type="InterPro" id="IPR036397">
    <property type="entry name" value="RNaseH_sf"/>
</dbReference>
<accession>A0A2A9E4S3</accession>
<dbReference type="SUPFAM" id="SSF53098">
    <property type="entry name" value="Ribonuclease H-like"/>
    <property type="match status" value="1"/>
</dbReference>
<dbReference type="RefSeq" id="WP_098455074.1">
    <property type="nucleotide sequence ID" value="NZ_PDJG01000001.1"/>
</dbReference>